<reference evidence="4" key="1">
    <citation type="submission" date="2020-07" db="EMBL/GenBank/DDBJ databases">
        <title>Genome sequence and genetic diversity analysis of an under-domesticated orphan crop, white fonio (Digitaria exilis).</title>
        <authorList>
            <person name="Bennetzen J.L."/>
            <person name="Chen S."/>
            <person name="Ma X."/>
            <person name="Wang X."/>
            <person name="Yssel A.E.J."/>
            <person name="Chaluvadi S.R."/>
            <person name="Johnson M."/>
            <person name="Gangashetty P."/>
            <person name="Hamidou F."/>
            <person name="Sanogo M.D."/>
            <person name="Zwaenepoel A."/>
            <person name="Wallace J."/>
            <person name="Van De Peer Y."/>
            <person name="Van Deynze A."/>
        </authorList>
    </citation>
    <scope>NUCLEOTIDE SEQUENCE</scope>
    <source>
        <tissue evidence="4">Leaves</tissue>
    </source>
</reference>
<dbReference type="GO" id="GO:0010105">
    <property type="term" value="P:negative regulation of ethylene-activated signaling pathway"/>
    <property type="evidence" value="ECO:0007669"/>
    <property type="project" value="InterPro"/>
</dbReference>
<dbReference type="InterPro" id="IPR044631">
    <property type="entry name" value="ETO1-like"/>
</dbReference>
<evidence type="ECO:0000256" key="1">
    <source>
        <dbReference type="ARBA" id="ARBA00004906"/>
    </source>
</evidence>
<evidence type="ECO:0000313" key="4">
    <source>
        <dbReference type="EMBL" id="KAF8732138.1"/>
    </source>
</evidence>
<organism evidence="4 5">
    <name type="scientific">Digitaria exilis</name>
    <dbReference type="NCBI Taxonomy" id="1010633"/>
    <lineage>
        <taxon>Eukaryota</taxon>
        <taxon>Viridiplantae</taxon>
        <taxon>Streptophyta</taxon>
        <taxon>Embryophyta</taxon>
        <taxon>Tracheophyta</taxon>
        <taxon>Spermatophyta</taxon>
        <taxon>Magnoliopsida</taxon>
        <taxon>Liliopsida</taxon>
        <taxon>Poales</taxon>
        <taxon>Poaceae</taxon>
        <taxon>PACMAD clade</taxon>
        <taxon>Panicoideae</taxon>
        <taxon>Panicodae</taxon>
        <taxon>Paniceae</taxon>
        <taxon>Anthephorinae</taxon>
        <taxon>Digitaria</taxon>
    </lineage>
</organism>
<dbReference type="InterPro" id="IPR011990">
    <property type="entry name" value="TPR-like_helical_dom_sf"/>
</dbReference>
<dbReference type="Gene3D" id="3.30.710.10">
    <property type="entry name" value="Potassium Channel Kv1.1, Chain A"/>
    <property type="match status" value="1"/>
</dbReference>
<evidence type="ECO:0000256" key="3">
    <source>
        <dbReference type="SAM" id="Coils"/>
    </source>
</evidence>
<accession>A0A835FA65</accession>
<feature type="repeat" description="TPR" evidence="2">
    <location>
        <begin position="715"/>
        <end position="748"/>
    </location>
</feature>
<dbReference type="InterPro" id="IPR019734">
    <property type="entry name" value="TPR_rpt"/>
</dbReference>
<dbReference type="PROSITE" id="PS50005">
    <property type="entry name" value="TPR"/>
    <property type="match status" value="1"/>
</dbReference>
<dbReference type="Pfam" id="PF13181">
    <property type="entry name" value="TPR_8"/>
    <property type="match status" value="1"/>
</dbReference>
<dbReference type="PANTHER" id="PTHR44203">
    <property type="entry name" value="ETO1-RELATED"/>
    <property type="match status" value="1"/>
</dbReference>
<keyword evidence="5" id="KW-1185">Reference proteome</keyword>
<evidence type="ECO:0008006" key="6">
    <source>
        <dbReference type="Google" id="ProtNLM"/>
    </source>
</evidence>
<dbReference type="AlphaFoldDB" id="A0A835FA65"/>
<dbReference type="SMART" id="SM00028">
    <property type="entry name" value="TPR"/>
    <property type="match status" value="4"/>
</dbReference>
<keyword evidence="3" id="KW-0175">Coiled coil</keyword>
<protein>
    <recommendedName>
        <fullName evidence="6">ETO1-like protein 1</fullName>
    </recommendedName>
</protein>
<evidence type="ECO:0000313" key="5">
    <source>
        <dbReference type="Proteomes" id="UP000636709"/>
    </source>
</evidence>
<proteinExistence type="predicted"/>
<dbReference type="Proteomes" id="UP000636709">
    <property type="component" value="Unassembled WGS sequence"/>
</dbReference>
<name>A0A835FA65_9POAL</name>
<dbReference type="SUPFAM" id="SSF54695">
    <property type="entry name" value="POZ domain"/>
    <property type="match status" value="1"/>
</dbReference>
<comment type="caution">
    <text evidence="4">The sequence shown here is derived from an EMBL/GenBank/DDBJ whole genome shotgun (WGS) entry which is preliminary data.</text>
</comment>
<dbReference type="PANTHER" id="PTHR44203:SF2">
    <property type="entry name" value="ETO1-LIKE PROTEIN 1"/>
    <property type="match status" value="1"/>
</dbReference>
<dbReference type="SUPFAM" id="SSF48452">
    <property type="entry name" value="TPR-like"/>
    <property type="match status" value="3"/>
</dbReference>
<keyword evidence="2" id="KW-0802">TPR repeat</keyword>
<dbReference type="EMBL" id="JACEFO010001605">
    <property type="protein sequence ID" value="KAF8732138.1"/>
    <property type="molecule type" value="Genomic_DNA"/>
</dbReference>
<dbReference type="Gene3D" id="1.25.40.10">
    <property type="entry name" value="Tetratricopeptide repeat domain"/>
    <property type="match status" value="3"/>
</dbReference>
<dbReference type="OrthoDB" id="1893081at2759"/>
<comment type="pathway">
    <text evidence="1">Protein modification; protein ubiquitination.</text>
</comment>
<dbReference type="InterPro" id="IPR011333">
    <property type="entry name" value="SKP1/BTB/POZ_sf"/>
</dbReference>
<sequence length="892" mass="100254">MRSSFLSESPCDEQHIHGYGFNPQSWLQVERGKLPKSSYSPSSMCSESLIKIAEPPVVPLYKPLDYVEVLSRIHEELEQCMPSERPGLYLVQSQVFRGLGEAKLRQRSLHSAWRCASTVHEKVIFGAWLRYEKRGEEIISDVLASCRKCCREFGPLDIASEMPVGNFEIFGSSETSSSSRVSSMVTFQMRDGRVTCDRCKIASLSIPFSSMLNGPFTESQLELVDLSENGISLEGMRAVSEFSSTYRLGDLPLEILLEILVFANTFCCDRLKDACDRQLASFVSSRQDAVELMALALAFEENAPVLAASCLQMILQELPDCLTDDLVISLFLGATSQQQLIMVGQASFLLYCLLSEVAMNIDPRTETAVCLSEKLVQLAATPTQKQIAFHQLGCIRLLRKEYIEAECRFEVAFSAGHVYSIAGLARIAGMQGQKALAYEKLSSVIASNLPLGWMYLERSLYSEGDRKLADLDKATELDPTLTYPYMYRAASLMRKKDAKLALEEINRLLGFKLALECLELRICLYLALEDYKSAICDIHAILTLSPEYRMLEGRVAASKIGTLLGAHVEQWNTAECWLQLYERWSSVDDIGSLSVIYRMLESDAAKGVLYFRQSLLLLRLNCPEAAMRSLQLARHHAGTEHERLVYEGWLLYDTGHCEEALQKAEESISIQRSFEAFFLKAYVLADSGVDPSYSATVISLLEDALKCPSDRLRKGQALNNLGGVYVDCGKLDSAADCYTSALKIRHTRAHQGLARVHFLRNNRDAAYEEMTKLIEKAKNNASAYEKRSEYCEREQTITDLQTVTQLDPLRVYPYRYRAAVLMDSHKENDAIAELSRAIAFKADLHLLHLRAAFHEHIGDVPSALRDCRAALSLDPNHQEMLELQKRVNSQEP</sequence>
<gene>
    <name evidence="4" type="ORF">HU200_016105</name>
</gene>
<feature type="coiled-coil region" evidence="3">
    <location>
        <begin position="767"/>
        <end position="794"/>
    </location>
</feature>
<evidence type="ECO:0000256" key="2">
    <source>
        <dbReference type="PROSITE-ProRule" id="PRU00339"/>
    </source>
</evidence>